<reference evidence="3 4" key="1">
    <citation type="submission" date="2019-04" db="EMBL/GenBank/DDBJ databases">
        <authorList>
            <person name="Van Vliet M D."/>
        </authorList>
    </citation>
    <scope>NUCLEOTIDE SEQUENCE [LARGE SCALE GENOMIC DNA]</scope>
    <source>
        <strain evidence="3 4">F21</strain>
    </source>
</reference>
<proteinExistence type="predicted"/>
<dbReference type="AlphaFoldDB" id="A0A6C2UNL4"/>
<gene>
    <name evidence="3" type="ORF">SCARR_02994</name>
</gene>
<feature type="transmembrane region" description="Helical" evidence="2">
    <location>
        <begin position="155"/>
        <end position="177"/>
    </location>
</feature>
<sequence length="370" mass="39514">MNKKEKTNLAMLFVAAALFIAVNAGVWVATQKGVMPSVENVLVWGAFVSLNVASLLWAISLLGLQPLVVALSYLAGGFLAFQGVRGMPGISVAEVTCAGATYGAFGALAVGNATARVRLAFFRKGQVPFMFVILGLIVVDGILNSRISMVKGPVILNALVFPFLLAGVVVGLIWMVLNRFGIGQSAHEAEMAKADEHAEVEELESVEAVASKLVIEMPQDAVSEGEDGESDDLPSPVALPLVAVAEAAEEVDAPLVVASEVKPAKEEEFFPLEIDKDDAFILPELVSETDHDAEEEFPITSFDAESYVAGLSSMDDDAEGRVMIEEPPAAVAVEKKQETVVEPVPKAEPEKKNKSEDWLSNHLDLLNKLK</sequence>
<feature type="transmembrane region" description="Helical" evidence="2">
    <location>
        <begin position="9"/>
        <end position="29"/>
    </location>
</feature>
<dbReference type="EMBL" id="CAAHFH010000002">
    <property type="protein sequence ID" value="VGO20927.1"/>
    <property type="molecule type" value="Genomic_DNA"/>
</dbReference>
<evidence type="ECO:0000256" key="2">
    <source>
        <dbReference type="SAM" id="Phobius"/>
    </source>
</evidence>
<keyword evidence="2" id="KW-0472">Membrane</keyword>
<keyword evidence="4" id="KW-1185">Reference proteome</keyword>
<evidence type="ECO:0000313" key="3">
    <source>
        <dbReference type="EMBL" id="VGO20927.1"/>
    </source>
</evidence>
<feature type="region of interest" description="Disordered" evidence="1">
    <location>
        <begin position="342"/>
        <end position="370"/>
    </location>
</feature>
<feature type="transmembrane region" description="Helical" evidence="2">
    <location>
        <begin position="66"/>
        <end position="84"/>
    </location>
</feature>
<evidence type="ECO:0000256" key="1">
    <source>
        <dbReference type="SAM" id="MobiDB-lite"/>
    </source>
</evidence>
<dbReference type="Proteomes" id="UP000346198">
    <property type="component" value="Unassembled WGS sequence"/>
</dbReference>
<feature type="transmembrane region" description="Helical" evidence="2">
    <location>
        <begin position="90"/>
        <end position="115"/>
    </location>
</feature>
<dbReference type="RefSeq" id="WP_136062427.1">
    <property type="nucleotide sequence ID" value="NZ_CAAHFH010000002.1"/>
</dbReference>
<name>A0A6C2UNL4_9BACT</name>
<accession>A0A6C2UNL4</accession>
<organism evidence="3 4">
    <name type="scientific">Pontiella sulfatireligans</name>
    <dbReference type="NCBI Taxonomy" id="2750658"/>
    <lineage>
        <taxon>Bacteria</taxon>
        <taxon>Pseudomonadati</taxon>
        <taxon>Kiritimatiellota</taxon>
        <taxon>Kiritimatiellia</taxon>
        <taxon>Kiritimatiellales</taxon>
        <taxon>Pontiellaceae</taxon>
        <taxon>Pontiella</taxon>
    </lineage>
</organism>
<keyword evidence="2" id="KW-0812">Transmembrane</keyword>
<feature type="transmembrane region" description="Helical" evidence="2">
    <location>
        <begin position="127"/>
        <end position="143"/>
    </location>
</feature>
<protein>
    <submittedName>
        <fullName evidence="3">Uncharacterized protein</fullName>
    </submittedName>
</protein>
<keyword evidence="2" id="KW-1133">Transmembrane helix</keyword>
<evidence type="ECO:0000313" key="4">
    <source>
        <dbReference type="Proteomes" id="UP000346198"/>
    </source>
</evidence>